<comment type="caution">
    <text evidence="1">The sequence shown here is derived from an EMBL/GenBank/DDBJ whole genome shotgun (WGS) entry which is preliminary data.</text>
</comment>
<dbReference type="EMBL" id="JAASRN010000002">
    <property type="protein sequence ID" value="NIK74054.1"/>
    <property type="molecule type" value="Genomic_DNA"/>
</dbReference>
<reference evidence="1 2" key="1">
    <citation type="submission" date="2020-03" db="EMBL/GenBank/DDBJ databases">
        <title>Genomic Encyclopedia of Type Strains, Phase IV (KMG-IV): sequencing the most valuable type-strain genomes for metagenomic binning, comparative biology and taxonomic classification.</title>
        <authorList>
            <person name="Goeker M."/>
        </authorList>
    </citation>
    <scope>NUCLEOTIDE SEQUENCE [LARGE SCALE GENOMIC DNA]</scope>
    <source>
        <strain evidence="1 2">DSM 5718</strain>
    </source>
</reference>
<dbReference type="AlphaFoldDB" id="A0A846MR44"/>
<organism evidence="1 2">
    <name type="scientific">Thermonema lapsum</name>
    <dbReference type="NCBI Taxonomy" id="28195"/>
    <lineage>
        <taxon>Bacteria</taxon>
        <taxon>Pseudomonadati</taxon>
        <taxon>Bacteroidota</taxon>
        <taxon>Cytophagia</taxon>
        <taxon>Cytophagales</taxon>
        <taxon>Thermonemataceae</taxon>
        <taxon>Thermonema</taxon>
    </lineage>
</organism>
<keyword evidence="2" id="KW-1185">Reference proteome</keyword>
<gene>
    <name evidence="1" type="ORF">FHS56_001567</name>
</gene>
<accession>A0A846MR44</accession>
<sequence length="116" mass="13817">MNNHLHPQDSQALMETTERLFHRDFDVPAVRTHNWAALHQAVCEVIDYYLQRAPERFFQIMYRLDVDEKKVKDCLAQGNLEALAAIIIEREKEKAQWRLRYPSRSIWHDDDDEAGH</sequence>
<dbReference type="RefSeq" id="WP_166919367.1">
    <property type="nucleotide sequence ID" value="NZ_JAASRN010000002.1"/>
</dbReference>
<dbReference type="Proteomes" id="UP000537126">
    <property type="component" value="Unassembled WGS sequence"/>
</dbReference>
<protein>
    <submittedName>
        <fullName evidence="1">Uncharacterized protein</fullName>
    </submittedName>
</protein>
<evidence type="ECO:0000313" key="1">
    <source>
        <dbReference type="EMBL" id="NIK74054.1"/>
    </source>
</evidence>
<proteinExistence type="predicted"/>
<name>A0A846MR44_9BACT</name>
<evidence type="ECO:0000313" key="2">
    <source>
        <dbReference type="Proteomes" id="UP000537126"/>
    </source>
</evidence>